<organism evidence="7 8">
    <name type="scientific">Rubrivivax benzoatilyticus</name>
    <dbReference type="NCBI Taxonomy" id="316997"/>
    <lineage>
        <taxon>Bacteria</taxon>
        <taxon>Pseudomonadati</taxon>
        <taxon>Pseudomonadota</taxon>
        <taxon>Betaproteobacteria</taxon>
        <taxon>Burkholderiales</taxon>
        <taxon>Sphaerotilaceae</taxon>
        <taxon>Rubrivivax</taxon>
    </lineage>
</organism>
<evidence type="ECO:0000256" key="5">
    <source>
        <dbReference type="ARBA" id="ARBA00023211"/>
    </source>
</evidence>
<keyword evidence="2" id="KW-0997">Cell inner membrane</keyword>
<dbReference type="EMBL" id="JAAOCD010000005">
    <property type="protein sequence ID" value="NHK99029.1"/>
    <property type="molecule type" value="Genomic_DNA"/>
</dbReference>
<dbReference type="PANTHER" id="PTHR34990:SF2">
    <property type="entry name" value="BLL8164 PROTEIN"/>
    <property type="match status" value="1"/>
</dbReference>
<evidence type="ECO:0000256" key="3">
    <source>
        <dbReference type="ARBA" id="ARBA00022723"/>
    </source>
</evidence>
<feature type="domain" description="Calcineurin-like phosphoesterase" evidence="6">
    <location>
        <begin position="51"/>
        <end position="193"/>
    </location>
</feature>
<sequence>MTFSRRNFLKTLGAGTGACLATLNLSGCWDDGSEPASDATPLWAAGSSRDKIVVISDLHLGIDDRYTETLDNRPLLVRFLQCLQNTRDVRELVIAGDFLDEWFLPVDYPSHTDQVQFYRDVIANNVEVFKELNRVISSGIRLVYVPGNHDLTLEAAVLQAAIPRLVQARDVRGLGAYYTGDRREIVIEHGHRYDVFSAPDTLTNAELCGNADTFLPAGYFYARYAATWVLQDKPSVPKILPTVTNIPDESDVDQYGAFLYHSVLRDISTRMTPYQGVEEKIFDMRICGFNDRYSYLDFYPAQQADGTITAPVLFRNIQRTWADRQTLNGVKVPSSFVSAVKGAIKYEYFYAQARAQYLENPDENVDVVVFGHTHVPSYRDLGGGKCYLNSGTWVDDNVDYDRAPRTFVVLSTGASGQKAVLSFVDEGTVNDITASVSGHDE</sequence>
<accession>A0ABX0HVH3</accession>
<dbReference type="InterPro" id="IPR006311">
    <property type="entry name" value="TAT_signal"/>
</dbReference>
<dbReference type="RefSeq" id="WP_029718803.1">
    <property type="nucleotide sequence ID" value="NZ_JAAOCD010000005.1"/>
</dbReference>
<evidence type="ECO:0000313" key="8">
    <source>
        <dbReference type="Proteomes" id="UP000802098"/>
    </source>
</evidence>
<reference evidence="7 8" key="1">
    <citation type="submission" date="2020-03" db="EMBL/GenBank/DDBJ databases">
        <title>Rubrivivax benzoatilyticus JA2 (sequenced after 10 years sub-culturing).</title>
        <authorList>
            <person name="Gupta D."/>
            <person name="Chintalapati S."/>
            <person name="Chintalapati V.R."/>
        </authorList>
    </citation>
    <scope>NUCLEOTIDE SEQUENCE [LARGE SCALE GENOMIC DNA]</scope>
    <source>
        <strain evidence="7 8">JA2-Mal</strain>
    </source>
</reference>
<dbReference type="NCBIfam" id="TIGR01409">
    <property type="entry name" value="TAT_signal_seq"/>
    <property type="match status" value="1"/>
</dbReference>
<keyword evidence="1" id="KW-1003">Cell membrane</keyword>
<evidence type="ECO:0000256" key="1">
    <source>
        <dbReference type="ARBA" id="ARBA00022475"/>
    </source>
</evidence>
<evidence type="ECO:0000259" key="6">
    <source>
        <dbReference type="Pfam" id="PF00149"/>
    </source>
</evidence>
<dbReference type="InterPro" id="IPR004843">
    <property type="entry name" value="Calcineurin-like_PHP"/>
</dbReference>
<comment type="caution">
    <text evidence="7">The sequence shown here is derived from an EMBL/GenBank/DDBJ whole genome shotgun (WGS) entry which is preliminary data.</text>
</comment>
<keyword evidence="3" id="KW-0479">Metal-binding</keyword>
<proteinExistence type="predicted"/>
<evidence type="ECO:0000313" key="7">
    <source>
        <dbReference type="EMBL" id="NHK99029.1"/>
    </source>
</evidence>
<gene>
    <name evidence="7" type="ORF">G7087_11640</name>
</gene>
<keyword evidence="4" id="KW-0472">Membrane</keyword>
<dbReference type="InterPro" id="IPR043461">
    <property type="entry name" value="LpxH-like"/>
</dbReference>
<keyword evidence="8" id="KW-1185">Reference proteome</keyword>
<dbReference type="PANTHER" id="PTHR34990">
    <property type="entry name" value="UDP-2,3-DIACYLGLUCOSAMINE HYDROLASE-RELATED"/>
    <property type="match status" value="1"/>
</dbReference>
<name>A0ABX0HVH3_9BURK</name>
<dbReference type="InterPro" id="IPR029052">
    <property type="entry name" value="Metallo-depent_PP-like"/>
</dbReference>
<keyword evidence="5" id="KW-0464">Manganese</keyword>
<dbReference type="Proteomes" id="UP000802098">
    <property type="component" value="Unassembled WGS sequence"/>
</dbReference>
<evidence type="ECO:0000256" key="2">
    <source>
        <dbReference type="ARBA" id="ARBA00022519"/>
    </source>
</evidence>
<dbReference type="PROSITE" id="PS51318">
    <property type="entry name" value="TAT"/>
    <property type="match status" value="1"/>
</dbReference>
<evidence type="ECO:0000256" key="4">
    <source>
        <dbReference type="ARBA" id="ARBA00023136"/>
    </source>
</evidence>
<dbReference type="SUPFAM" id="SSF56300">
    <property type="entry name" value="Metallo-dependent phosphatases"/>
    <property type="match status" value="1"/>
</dbReference>
<dbReference type="Pfam" id="PF00149">
    <property type="entry name" value="Metallophos"/>
    <property type="match status" value="1"/>
</dbReference>
<dbReference type="Gene3D" id="3.60.21.10">
    <property type="match status" value="2"/>
</dbReference>
<protein>
    <submittedName>
        <fullName evidence="7">Twin-arginine translocation signal domain-containing protein</fullName>
    </submittedName>
</protein>
<dbReference type="InterPro" id="IPR019546">
    <property type="entry name" value="TAT_signal_bac_arc"/>
</dbReference>